<evidence type="ECO:0000313" key="1">
    <source>
        <dbReference type="EMBL" id="KAG2316287.1"/>
    </source>
</evidence>
<evidence type="ECO:0000313" key="2">
    <source>
        <dbReference type="Proteomes" id="UP000886595"/>
    </source>
</evidence>
<sequence>MGSMDDADQIVHELRGLQEVTRDIDYLKIGWEKLTEEYRTSHVRFTTIKDRLESLGARFNSVDANIQQITQVVSRLEGVYTSD</sequence>
<accession>A0A8X8B0D4</accession>
<dbReference type="Proteomes" id="UP000886595">
    <property type="component" value="Unassembled WGS sequence"/>
</dbReference>
<comment type="caution">
    <text evidence="1">The sequence shown here is derived from an EMBL/GenBank/DDBJ whole genome shotgun (WGS) entry which is preliminary data.</text>
</comment>
<gene>
    <name evidence="1" type="ORF">Bca52824_019409</name>
</gene>
<dbReference type="AlphaFoldDB" id="A0A8X8B0D4"/>
<proteinExistence type="predicted"/>
<organism evidence="1 2">
    <name type="scientific">Brassica carinata</name>
    <name type="common">Ethiopian mustard</name>
    <name type="synonym">Abyssinian cabbage</name>
    <dbReference type="NCBI Taxonomy" id="52824"/>
    <lineage>
        <taxon>Eukaryota</taxon>
        <taxon>Viridiplantae</taxon>
        <taxon>Streptophyta</taxon>
        <taxon>Embryophyta</taxon>
        <taxon>Tracheophyta</taxon>
        <taxon>Spermatophyta</taxon>
        <taxon>Magnoliopsida</taxon>
        <taxon>eudicotyledons</taxon>
        <taxon>Gunneridae</taxon>
        <taxon>Pentapetalae</taxon>
        <taxon>rosids</taxon>
        <taxon>malvids</taxon>
        <taxon>Brassicales</taxon>
        <taxon>Brassicaceae</taxon>
        <taxon>Brassiceae</taxon>
        <taxon>Brassica</taxon>
    </lineage>
</organism>
<name>A0A8X8B0D4_BRACI</name>
<protein>
    <submittedName>
        <fullName evidence="1">Uncharacterized protein</fullName>
    </submittedName>
</protein>
<reference evidence="1 2" key="1">
    <citation type="submission" date="2020-02" db="EMBL/GenBank/DDBJ databases">
        <authorList>
            <person name="Ma Q."/>
            <person name="Huang Y."/>
            <person name="Song X."/>
            <person name="Pei D."/>
        </authorList>
    </citation>
    <scope>NUCLEOTIDE SEQUENCE [LARGE SCALE GENOMIC DNA]</scope>
    <source>
        <strain evidence="1">Sxm20200214</strain>
        <tissue evidence="1">Leaf</tissue>
    </source>
</reference>
<keyword evidence="2" id="KW-1185">Reference proteome</keyword>
<dbReference type="EMBL" id="JAAMPC010000004">
    <property type="protein sequence ID" value="KAG2316287.1"/>
    <property type="molecule type" value="Genomic_DNA"/>
</dbReference>